<dbReference type="InterPro" id="IPR013783">
    <property type="entry name" value="Ig-like_fold"/>
</dbReference>
<evidence type="ECO:0000259" key="1">
    <source>
        <dbReference type="Pfam" id="PF07705"/>
    </source>
</evidence>
<evidence type="ECO:0008006" key="6">
    <source>
        <dbReference type="Google" id="ProtNLM"/>
    </source>
</evidence>
<dbReference type="InterPro" id="IPR039564">
    <property type="entry name" value="Peptidase_C39-like"/>
</dbReference>
<dbReference type="Pfam" id="PF18962">
    <property type="entry name" value="Por_Secre_tail"/>
    <property type="match status" value="1"/>
</dbReference>
<dbReference type="NCBIfam" id="TIGR04183">
    <property type="entry name" value="Por_Secre_tail"/>
    <property type="match status" value="1"/>
</dbReference>
<dbReference type="Pfam" id="PF07705">
    <property type="entry name" value="CARDB"/>
    <property type="match status" value="1"/>
</dbReference>
<dbReference type="InterPro" id="IPR026444">
    <property type="entry name" value="Secre_tail"/>
</dbReference>
<dbReference type="AlphaFoldDB" id="A0A0S7YCT5"/>
<protein>
    <recommendedName>
        <fullName evidence="6">Secretion system C-terminal sorting domain-containing protein</fullName>
    </recommendedName>
</protein>
<evidence type="ECO:0000259" key="2">
    <source>
        <dbReference type="Pfam" id="PF13529"/>
    </source>
</evidence>
<gene>
    <name evidence="4" type="ORF">AMJ52_07200</name>
</gene>
<evidence type="ECO:0000259" key="3">
    <source>
        <dbReference type="Pfam" id="PF18962"/>
    </source>
</evidence>
<dbReference type="InterPro" id="IPR011635">
    <property type="entry name" value="CARDB"/>
</dbReference>
<accession>A0A0S7YCT5</accession>
<dbReference type="Gene3D" id="2.60.40.4070">
    <property type="match status" value="1"/>
</dbReference>
<feature type="domain" description="CARDB" evidence="1">
    <location>
        <begin position="66"/>
        <end position="151"/>
    </location>
</feature>
<feature type="domain" description="Secretion system C-terminal sorting" evidence="3">
    <location>
        <begin position="548"/>
        <end position="618"/>
    </location>
</feature>
<evidence type="ECO:0000313" key="4">
    <source>
        <dbReference type="EMBL" id="KPJ72171.1"/>
    </source>
</evidence>
<comment type="caution">
    <text evidence="4">The sequence shown here is derived from an EMBL/GenBank/DDBJ whole genome shotgun (WGS) entry which is preliminary data.</text>
</comment>
<name>A0A0S7YCT5_UNCT6</name>
<dbReference type="Pfam" id="PF13529">
    <property type="entry name" value="Peptidase_C39_2"/>
    <property type="match status" value="1"/>
</dbReference>
<dbReference type="EMBL" id="LJNI01000093">
    <property type="protein sequence ID" value="KPJ72171.1"/>
    <property type="molecule type" value="Genomic_DNA"/>
</dbReference>
<sequence>MISVPIIANTTVINAENNKTGDKTRPFSINASDISSPSTGETDNYLFRDENLLAVSVYLANDYEAADGMNIVGVIRNDGTSIQNNIVVQFFLGNPASGGTQIGGDQIIPSLTPDSTVYDSVIWNGFTGSSHIYFVVDPYDSIEEDNESDNMDSLFVSMRDSVPWIWQEMDGFCHYASLSMIFNLYGANNTIYETIELGCCPHSMIYLDNWFYVFGGINVCQGESDFEFAGEIRNLSCDFEVAQSWQLYLAELKNRIDVGLPTETSVDPYYMPQEDYDTLRILGIHSSHGIVVVGYTDSCIVVNDPGVGIFGIPNPENRGSEVIIDLDTFKLAVEGPVTPYCLLSYTPIGPMPSNEEMLCQSLAKSIDRLSGDSTAFDTTWLDWPPGFQPVFGAPTFAVMKEDMNLQTFQPIFDSVMVWAGGSLIDAINILGSMFINGMLLCQISWDASADYYGSLSYPGVMTLSSLFNQLAVKGEEIGIIYKDMLIAIYDAGGNTNVAEPYLSQIASDLKEVIPLEDSVLFNLIALHEHLSVAEIANPEKPNIKMMCYPNPFIDKIIISFTPSPKDRIRIYDLSGRLVKFFDLTDHYALSNHIIWDGKDINGTDVQSGVYFLEVNNCKPMKVIKLK</sequence>
<proteinExistence type="predicted"/>
<dbReference type="Gene3D" id="3.90.70.10">
    <property type="entry name" value="Cysteine proteinases"/>
    <property type="match status" value="1"/>
</dbReference>
<organism evidence="4 5">
    <name type="scientific">candidate division TA06 bacterium DG_78</name>
    <dbReference type="NCBI Taxonomy" id="1703772"/>
    <lineage>
        <taxon>Bacteria</taxon>
        <taxon>Bacteria division TA06</taxon>
    </lineage>
</organism>
<feature type="domain" description="Peptidase C39-like" evidence="2">
    <location>
        <begin position="161"/>
        <end position="305"/>
    </location>
</feature>
<reference evidence="4 5" key="1">
    <citation type="journal article" date="2015" name="Microbiome">
        <title>Genomic resolution of linkages in carbon, nitrogen, and sulfur cycling among widespread estuary sediment bacteria.</title>
        <authorList>
            <person name="Baker B.J."/>
            <person name="Lazar C.S."/>
            <person name="Teske A.P."/>
            <person name="Dick G.J."/>
        </authorList>
    </citation>
    <scope>NUCLEOTIDE SEQUENCE [LARGE SCALE GENOMIC DNA]</scope>
    <source>
        <strain evidence="4">DG_78</strain>
    </source>
</reference>
<evidence type="ECO:0000313" key="5">
    <source>
        <dbReference type="Proteomes" id="UP000051012"/>
    </source>
</evidence>
<dbReference type="Proteomes" id="UP000051012">
    <property type="component" value="Unassembled WGS sequence"/>
</dbReference>
<dbReference type="Gene3D" id="2.60.40.10">
    <property type="entry name" value="Immunoglobulins"/>
    <property type="match status" value="1"/>
</dbReference>